<dbReference type="EMBL" id="UOFG01000067">
    <property type="protein sequence ID" value="VAW59107.1"/>
    <property type="molecule type" value="Genomic_DNA"/>
</dbReference>
<protein>
    <submittedName>
        <fullName evidence="1">Uncharacterized protein</fullName>
    </submittedName>
</protein>
<dbReference type="AlphaFoldDB" id="A0A3B0X851"/>
<name>A0A3B0X851_9ZZZZ</name>
<organism evidence="1">
    <name type="scientific">hydrothermal vent metagenome</name>
    <dbReference type="NCBI Taxonomy" id="652676"/>
    <lineage>
        <taxon>unclassified sequences</taxon>
        <taxon>metagenomes</taxon>
        <taxon>ecological metagenomes</taxon>
    </lineage>
</organism>
<proteinExistence type="predicted"/>
<gene>
    <name evidence="1" type="ORF">MNBD_GAMMA11-2930</name>
</gene>
<reference evidence="1" key="1">
    <citation type="submission" date="2018-06" db="EMBL/GenBank/DDBJ databases">
        <authorList>
            <person name="Zhirakovskaya E."/>
        </authorList>
    </citation>
    <scope>NUCLEOTIDE SEQUENCE</scope>
</reference>
<evidence type="ECO:0000313" key="1">
    <source>
        <dbReference type="EMBL" id="VAW59107.1"/>
    </source>
</evidence>
<sequence>MTLAKQKEVTLQKNNNTIIEPGLDVSADINSLNTGNFKRKGEDYIVGKRVYGMHPDTGTVFPKSGPGFTNVDRSQHQLLKQLNSGSYEKAMEFAKNKPGLDQKKLILF</sequence>
<accession>A0A3B0X851</accession>